<reference evidence="1 2" key="1">
    <citation type="journal article" date="2016" name="PLoS ONE">
        <title>Complete Genome Sequence and Comparative Genomics of a Novel Myxobacterium Myxococcus hansupus.</title>
        <authorList>
            <person name="Sharma G."/>
            <person name="Narwani T."/>
            <person name="Subramanian S."/>
        </authorList>
    </citation>
    <scope>NUCLEOTIDE SEQUENCE [LARGE SCALE GENOMIC DNA]</scope>
    <source>
        <strain evidence="2">mixupus</strain>
    </source>
</reference>
<evidence type="ECO:0000313" key="1">
    <source>
        <dbReference type="EMBL" id="AKQ67504.1"/>
    </source>
</evidence>
<dbReference type="PANTHER" id="PTHR39186:SF1">
    <property type="entry name" value="DUF2071 DOMAIN-CONTAINING PROTEIN"/>
    <property type="match status" value="1"/>
</dbReference>
<evidence type="ECO:0000313" key="2">
    <source>
        <dbReference type="Proteomes" id="UP000009026"/>
    </source>
</evidence>
<dbReference type="eggNOG" id="COG3361">
    <property type="taxonomic scope" value="Bacteria"/>
</dbReference>
<dbReference type="PANTHER" id="PTHR39186">
    <property type="entry name" value="DUF2071 FAMILY PROTEIN"/>
    <property type="match status" value="1"/>
</dbReference>
<dbReference type="STRING" id="1297742.A176_004416"/>
<dbReference type="InterPro" id="IPR018644">
    <property type="entry name" value="DUF2071"/>
</dbReference>
<dbReference type="OrthoDB" id="150993at2"/>
<organism evidence="1 2">
    <name type="scientific">Pseudomyxococcus hansupus</name>
    <dbReference type="NCBI Taxonomy" id="1297742"/>
    <lineage>
        <taxon>Bacteria</taxon>
        <taxon>Pseudomonadati</taxon>
        <taxon>Myxococcota</taxon>
        <taxon>Myxococcia</taxon>
        <taxon>Myxococcales</taxon>
        <taxon>Cystobacterineae</taxon>
        <taxon>Myxococcaceae</taxon>
        <taxon>Pseudomyxococcus</taxon>
    </lineage>
</organism>
<keyword evidence="2" id="KW-1185">Reference proteome</keyword>
<evidence type="ECO:0008006" key="3">
    <source>
        <dbReference type="Google" id="ProtNLM"/>
    </source>
</evidence>
<sequence length="256" mass="28691">MRPFLTASWRYLLMLNYEVAPEVLRPLVPRGTELDTWQGRTYASMVGFRFLETRVRGLPVPFHQNFDEVNLRFYVRHLASDGWRRGVVFVKEIVPRQAIATVARVLYNEPYVALPMRHVVEMDGAESGAAGRVEYAWKAGGRWQHLSATTRGAPVASEPGSEAEFITEHYWGYTAQRDGGCAEYRVEHPRWSVWSVDASQLEVDVEGMYGKQFVPFLHGKPSSAFVADGSAVAVYPGARLSPETHVPPAPDAPRAA</sequence>
<proteinExistence type="predicted"/>
<name>A0A0H4WXH6_9BACT</name>
<accession>A0A0H4WXH6</accession>
<protein>
    <recommendedName>
        <fullName evidence="3">DUF2071 domain-containing protein</fullName>
    </recommendedName>
</protein>
<dbReference type="EMBL" id="CP012109">
    <property type="protein sequence ID" value="AKQ67504.1"/>
    <property type="molecule type" value="Genomic_DNA"/>
</dbReference>
<dbReference type="Proteomes" id="UP000009026">
    <property type="component" value="Chromosome"/>
</dbReference>
<dbReference type="AlphaFoldDB" id="A0A0H4WXH6"/>
<dbReference type="RefSeq" id="WP_002639124.1">
    <property type="nucleotide sequence ID" value="NZ_CP012109.1"/>
</dbReference>
<dbReference type="Pfam" id="PF09844">
    <property type="entry name" value="DUF2071"/>
    <property type="match status" value="1"/>
</dbReference>
<dbReference type="PATRIC" id="fig|1297742.4.peg.4457"/>
<dbReference type="KEGG" id="mym:A176_004416"/>
<gene>
    <name evidence="1" type="ORF">A176_004416</name>
</gene>